<sequence length="274" mass="27790">MGTLRIDLNCDAGEHFGRWTLGDDAAMFASVSSANIATGFHAGDPAGMVDTCRAAVDAGVAIGAHVGYRDLAGFGRRFIEVAPRDLRAETIYQLGALASIARSVGGAVRYVKPHGALYHAVATNRGQAEALVDGIATSGTGSDAGGAPLILLVAPGSLAGELARERGISVAHEVFADRGYLPTGGLVPRGDPDALVTDPAIVARRAVRFAVERVVEAVDGSIVEVAGDSLSLHGDTAGAPRLARAIRDALVAAGVEIAPFASPAPRGAARPGTA</sequence>
<comment type="caution">
    <text evidence="1">The sequence shown here is derived from an EMBL/GenBank/DDBJ whole genome shotgun (WGS) entry which is preliminary data.</text>
</comment>
<dbReference type="GO" id="GO:0005975">
    <property type="term" value="P:carbohydrate metabolic process"/>
    <property type="evidence" value="ECO:0007669"/>
    <property type="project" value="InterPro"/>
</dbReference>
<keyword evidence="2" id="KW-1185">Reference proteome</keyword>
<dbReference type="AlphaFoldDB" id="A0A6H9WHN5"/>
<proteinExistence type="predicted"/>
<reference evidence="1 2" key="1">
    <citation type="submission" date="2019-09" db="EMBL/GenBank/DDBJ databases">
        <title>Phylogeny of genus Pseudoclavibacter and closely related genus.</title>
        <authorList>
            <person name="Li Y."/>
        </authorList>
    </citation>
    <scope>NUCLEOTIDE SEQUENCE [LARGE SCALE GENOMIC DNA]</scope>
    <source>
        <strain evidence="1 2">EGI 60007</strain>
    </source>
</reference>
<dbReference type="Proteomes" id="UP000431744">
    <property type="component" value="Unassembled WGS sequence"/>
</dbReference>
<dbReference type="EMBL" id="WBJY01000003">
    <property type="protein sequence ID" value="KAB1647907.1"/>
    <property type="molecule type" value="Genomic_DNA"/>
</dbReference>
<organism evidence="1 2">
    <name type="scientific">Pseudoclavibacter endophyticus</name>
    <dbReference type="NCBI Taxonomy" id="1778590"/>
    <lineage>
        <taxon>Bacteria</taxon>
        <taxon>Bacillati</taxon>
        <taxon>Actinomycetota</taxon>
        <taxon>Actinomycetes</taxon>
        <taxon>Micrococcales</taxon>
        <taxon>Microbacteriaceae</taxon>
        <taxon>Pseudoclavibacter</taxon>
    </lineage>
</organism>
<dbReference type="InterPro" id="IPR011330">
    <property type="entry name" value="Glyco_hydro/deAcase_b/a-brl"/>
</dbReference>
<name>A0A6H9WHN5_9MICO</name>
<dbReference type="Pfam" id="PF03746">
    <property type="entry name" value="LamB_YcsF"/>
    <property type="match status" value="1"/>
</dbReference>
<protein>
    <submittedName>
        <fullName evidence="1">LamB/YcsF family protein</fullName>
    </submittedName>
</protein>
<accession>A0A6H9WHN5</accession>
<gene>
    <name evidence="1" type="ORF">F8O04_12925</name>
</gene>
<dbReference type="PANTHER" id="PTHR30292">
    <property type="entry name" value="UNCHARACTERIZED PROTEIN YBGL-RELATED"/>
    <property type="match status" value="1"/>
</dbReference>
<dbReference type="InterPro" id="IPR005501">
    <property type="entry name" value="LamB/YcsF/PxpA-like"/>
</dbReference>
<dbReference type="CDD" id="cd10787">
    <property type="entry name" value="LamB_YcsF_like"/>
    <property type="match status" value="1"/>
</dbReference>
<evidence type="ECO:0000313" key="2">
    <source>
        <dbReference type="Proteomes" id="UP000431744"/>
    </source>
</evidence>
<dbReference type="RefSeq" id="WP_158029800.1">
    <property type="nucleotide sequence ID" value="NZ_BMHG01000001.1"/>
</dbReference>
<dbReference type="NCBIfam" id="NF003814">
    <property type="entry name" value="PRK05406.1-3"/>
    <property type="match status" value="1"/>
</dbReference>
<dbReference type="OrthoDB" id="9773478at2"/>
<evidence type="ECO:0000313" key="1">
    <source>
        <dbReference type="EMBL" id="KAB1647907.1"/>
    </source>
</evidence>
<dbReference type="Gene3D" id="3.20.20.370">
    <property type="entry name" value="Glycoside hydrolase/deacetylase"/>
    <property type="match status" value="1"/>
</dbReference>
<dbReference type="SUPFAM" id="SSF88713">
    <property type="entry name" value="Glycoside hydrolase/deacetylase"/>
    <property type="match status" value="1"/>
</dbReference>
<dbReference type="PANTHER" id="PTHR30292:SF0">
    <property type="entry name" value="5-OXOPROLINASE SUBUNIT A"/>
    <property type="match status" value="1"/>
</dbReference>